<dbReference type="EC" id="3.1.1.96" evidence="2"/>
<dbReference type="Proteomes" id="UP000000376">
    <property type="component" value="Chromosome"/>
</dbReference>
<dbReference type="HAMAP" id="MF_00518">
    <property type="entry name" value="Deacylase_Dtd"/>
    <property type="match status" value="1"/>
</dbReference>
<comment type="function">
    <text evidence="2">An aminoacyl-tRNA editing enzyme that deacylates mischarged D-aminoacyl-tRNAs. Also deacylates mischarged glycyl-tRNA(Ala), protecting cells against glycine mischarging by AlaRS. Acts via tRNA-based rather than protein-based catalysis; rejects L-amino acids rather than detecting D-amino acids in the active site. By recycling D-aminoacyl-tRNA to D-amino acids and free tRNA molecules, this enzyme counteracts the toxicity associated with the formation of D-aminoacyl-tRNA entities in vivo and helps enforce protein L-homochirality.</text>
</comment>
<dbReference type="SUPFAM" id="SSF69500">
    <property type="entry name" value="DTD-like"/>
    <property type="match status" value="1"/>
</dbReference>
<proteinExistence type="inferred from homology"/>
<dbReference type="GO" id="GO:0019478">
    <property type="term" value="P:D-amino acid catabolic process"/>
    <property type="evidence" value="ECO:0007669"/>
    <property type="project" value="UniProtKB-UniRule"/>
</dbReference>
<organism evidence="3 4">
    <name type="scientific">Arcanobacterium haemolyticum (strain ATCC 9345 / DSM 20595 / CCM 5947 / CCUG 17215 / LMG 16163 / NBRC 15585 / NCTC 8452 / 11018)</name>
    <dbReference type="NCBI Taxonomy" id="644284"/>
    <lineage>
        <taxon>Bacteria</taxon>
        <taxon>Bacillati</taxon>
        <taxon>Actinomycetota</taxon>
        <taxon>Actinomycetes</taxon>
        <taxon>Actinomycetales</taxon>
        <taxon>Actinomycetaceae</taxon>
        <taxon>Arcanobacterium</taxon>
    </lineage>
</organism>
<keyword evidence="2" id="KW-0694">RNA-binding</keyword>
<dbReference type="GO" id="GO:0000049">
    <property type="term" value="F:tRNA binding"/>
    <property type="evidence" value="ECO:0007669"/>
    <property type="project" value="UniProtKB-UniRule"/>
</dbReference>
<gene>
    <name evidence="2" type="primary">dtd</name>
    <name evidence="3" type="ordered locus">Arch_0226</name>
</gene>
<dbReference type="EC" id="3.1.1.-" evidence="2"/>
<keyword evidence="2" id="KW-0963">Cytoplasm</keyword>
<dbReference type="KEGG" id="ahe:Arch_0226"/>
<dbReference type="EMBL" id="CP002045">
    <property type="protein sequence ID" value="ADH91987.1"/>
    <property type="molecule type" value="Genomic_DNA"/>
</dbReference>
<dbReference type="InterPro" id="IPR003732">
    <property type="entry name" value="Daa-tRNA_deacyls_DTD"/>
</dbReference>
<evidence type="ECO:0000256" key="2">
    <source>
        <dbReference type="HAMAP-Rule" id="MF_00518"/>
    </source>
</evidence>
<dbReference type="PANTHER" id="PTHR10472:SF5">
    <property type="entry name" value="D-AMINOACYL-TRNA DEACYLASE 1"/>
    <property type="match status" value="1"/>
</dbReference>
<keyword evidence="2" id="KW-0820">tRNA-binding</keyword>
<comment type="catalytic activity">
    <reaction evidence="2">
        <text>a D-aminoacyl-tRNA + H2O = a tRNA + a D-alpha-amino acid + H(+)</text>
        <dbReference type="Rhea" id="RHEA:13953"/>
        <dbReference type="Rhea" id="RHEA-COMP:10123"/>
        <dbReference type="Rhea" id="RHEA-COMP:10124"/>
        <dbReference type="ChEBI" id="CHEBI:15377"/>
        <dbReference type="ChEBI" id="CHEBI:15378"/>
        <dbReference type="ChEBI" id="CHEBI:59871"/>
        <dbReference type="ChEBI" id="CHEBI:78442"/>
        <dbReference type="ChEBI" id="CHEBI:79333"/>
        <dbReference type="EC" id="3.1.1.96"/>
    </reaction>
</comment>
<dbReference type="RefSeq" id="WP_013169485.1">
    <property type="nucleotide sequence ID" value="NC_014218.1"/>
</dbReference>
<dbReference type="STRING" id="644284.Arch_0226"/>
<dbReference type="FunFam" id="3.50.80.10:FF:000001">
    <property type="entry name" value="D-aminoacyl-tRNA deacylase"/>
    <property type="match status" value="1"/>
</dbReference>
<sequence>MRAVIQRVERASVTVTDDDGNPSVVGKINTGLAVLVGVTHTDTAAQVEKLARKIAQLKILRNPEGADGPKDRVSALEAGAGVLLVSQFTLYADARKGTKPSWSHAAPGDVAELLFNQLVDAVRGYGLEVHTGEFGAMMAVELVNDGPLTIILDI</sequence>
<dbReference type="GO" id="GO:0106026">
    <property type="term" value="F:Gly-tRNA(Ala) deacylase activity"/>
    <property type="evidence" value="ECO:0007669"/>
    <property type="project" value="UniProtKB-UniRule"/>
</dbReference>
<dbReference type="HOGENOM" id="CLU_076901_1_2_11"/>
<dbReference type="Pfam" id="PF02580">
    <property type="entry name" value="Tyr_Deacylase"/>
    <property type="match status" value="1"/>
</dbReference>
<dbReference type="InterPro" id="IPR023509">
    <property type="entry name" value="DTD-like_sf"/>
</dbReference>
<dbReference type="Gene3D" id="3.50.80.10">
    <property type="entry name" value="D-tyrosyl-tRNA(Tyr) deacylase"/>
    <property type="match status" value="1"/>
</dbReference>
<comment type="catalytic activity">
    <reaction evidence="2">
        <text>glycyl-tRNA(Ala) + H2O = tRNA(Ala) + glycine + H(+)</text>
        <dbReference type="Rhea" id="RHEA:53744"/>
        <dbReference type="Rhea" id="RHEA-COMP:9657"/>
        <dbReference type="Rhea" id="RHEA-COMP:13640"/>
        <dbReference type="ChEBI" id="CHEBI:15377"/>
        <dbReference type="ChEBI" id="CHEBI:15378"/>
        <dbReference type="ChEBI" id="CHEBI:57305"/>
        <dbReference type="ChEBI" id="CHEBI:78442"/>
        <dbReference type="ChEBI" id="CHEBI:78522"/>
    </reaction>
</comment>
<comment type="domain">
    <text evidence="2">A Gly-cisPro motif from one monomer fits into the active site of the other monomer to allow specific chiral rejection of L-amino acids.</text>
</comment>
<dbReference type="AlphaFoldDB" id="D7BM38"/>
<reference evidence="3 4" key="1">
    <citation type="journal article" date="2010" name="Stand. Genomic Sci.">
        <title>Complete genome sequence of Arcanobacterium haemolyticum type strain (11018).</title>
        <authorList>
            <person name="Yasawong M."/>
            <person name="Teshima H."/>
            <person name="Lapidus A."/>
            <person name="Nolan M."/>
            <person name="Lucas S."/>
            <person name="Glavina Del Rio T."/>
            <person name="Tice H."/>
            <person name="Cheng J."/>
            <person name="Bruce D."/>
            <person name="Detter C."/>
            <person name="Tapia R."/>
            <person name="Han C."/>
            <person name="Goodwin L."/>
            <person name="Pitluck S."/>
            <person name="Liolios K."/>
            <person name="Ivanova N."/>
            <person name="Mavromatis K."/>
            <person name="Mikhailova N."/>
            <person name="Pati A."/>
            <person name="Chen A."/>
            <person name="Palaniappan K."/>
            <person name="Land M."/>
            <person name="Hauser L."/>
            <person name="Chang Y."/>
            <person name="Jeffries C."/>
            <person name="Rohde M."/>
            <person name="Sikorski J."/>
            <person name="Pukall R."/>
            <person name="Goker M."/>
            <person name="Woyke T."/>
            <person name="Bristow J."/>
            <person name="Eisen J."/>
            <person name="Markowitz V."/>
            <person name="Hugenholtz P."/>
            <person name="Kyrpides N."/>
            <person name="Klenk H."/>
        </authorList>
    </citation>
    <scope>NUCLEOTIDE SEQUENCE [LARGE SCALE GENOMIC DNA]</scope>
    <source>
        <strain evidence="4">ATCC 9345 / DSM 20595 / CCUG 17215 / LMG 16163 / NBRC 15585 / NCTC 8452 / 11018</strain>
    </source>
</reference>
<dbReference type="OrthoDB" id="9801395at2"/>
<comment type="subcellular location">
    <subcellularLocation>
        <location evidence="2">Cytoplasm</location>
    </subcellularLocation>
</comment>
<evidence type="ECO:0000256" key="1">
    <source>
        <dbReference type="ARBA" id="ARBA00009673"/>
    </source>
</evidence>
<comment type="similarity">
    <text evidence="1 2">Belongs to the DTD family.</text>
</comment>
<keyword evidence="2" id="KW-0378">Hydrolase</keyword>
<dbReference type="eggNOG" id="COG1490">
    <property type="taxonomic scope" value="Bacteria"/>
</dbReference>
<keyword evidence="4" id="KW-1185">Reference proteome</keyword>
<accession>D7BM38</accession>
<feature type="short sequence motif" description="Gly-cisPro motif, important for rejection of L-amino acids" evidence="2">
    <location>
        <begin position="146"/>
        <end position="147"/>
    </location>
</feature>
<dbReference type="GO" id="GO:0005737">
    <property type="term" value="C:cytoplasm"/>
    <property type="evidence" value="ECO:0007669"/>
    <property type="project" value="UniProtKB-SubCell"/>
</dbReference>
<name>D7BM38_ARCHD</name>
<dbReference type="PANTHER" id="PTHR10472">
    <property type="entry name" value="D-TYROSYL-TRNA TYR DEACYLASE"/>
    <property type="match status" value="1"/>
</dbReference>
<protein>
    <recommendedName>
        <fullName evidence="2">D-aminoacyl-tRNA deacylase</fullName>
        <shortName evidence="2">DTD</shortName>
        <ecNumber evidence="2">3.1.1.96</ecNumber>
    </recommendedName>
    <alternativeName>
        <fullName evidence="2">Gly-tRNA(Ala) deacylase</fullName>
        <ecNumber evidence="2">3.1.1.-</ecNumber>
    </alternativeName>
</protein>
<dbReference type="NCBIfam" id="TIGR00256">
    <property type="entry name" value="D-aminoacyl-tRNA deacylase"/>
    <property type="match status" value="1"/>
</dbReference>
<evidence type="ECO:0000313" key="4">
    <source>
        <dbReference type="Proteomes" id="UP000000376"/>
    </source>
</evidence>
<comment type="subunit">
    <text evidence="2">Homodimer.</text>
</comment>
<dbReference type="GO" id="GO:0051500">
    <property type="term" value="F:D-tyrosyl-tRNA(Tyr) deacylase activity"/>
    <property type="evidence" value="ECO:0007669"/>
    <property type="project" value="TreeGrafter"/>
</dbReference>
<evidence type="ECO:0000313" key="3">
    <source>
        <dbReference type="EMBL" id="ADH91987.1"/>
    </source>
</evidence>
<dbReference type="GO" id="GO:0043908">
    <property type="term" value="F:Ser(Gly)-tRNA(Ala) hydrolase activity"/>
    <property type="evidence" value="ECO:0007669"/>
    <property type="project" value="UniProtKB-UniRule"/>
</dbReference>